<evidence type="ECO:0000313" key="2">
    <source>
        <dbReference type="EMBL" id="KAF7387070.1"/>
    </source>
</evidence>
<feature type="region of interest" description="Disordered" evidence="1">
    <location>
        <begin position="86"/>
        <end position="109"/>
    </location>
</feature>
<protein>
    <submittedName>
        <fullName evidence="2">Uncharacterized protein</fullName>
    </submittedName>
</protein>
<sequence length="109" mass="11367">MSELGSRGASSLVGATSSARTAYPLVSEAATATAYKYVSTVINGLQLSKYEGIPTPPTGRFVAGIYTFAPPWGPSAQLHWCPAGNGKSHVSATRPVSSTETDLHVGTRR</sequence>
<organism evidence="2 3">
    <name type="scientific">Vespula germanica</name>
    <name type="common">German yellow jacket</name>
    <name type="synonym">Paravespula germanica</name>
    <dbReference type="NCBI Taxonomy" id="30212"/>
    <lineage>
        <taxon>Eukaryota</taxon>
        <taxon>Metazoa</taxon>
        <taxon>Ecdysozoa</taxon>
        <taxon>Arthropoda</taxon>
        <taxon>Hexapoda</taxon>
        <taxon>Insecta</taxon>
        <taxon>Pterygota</taxon>
        <taxon>Neoptera</taxon>
        <taxon>Endopterygota</taxon>
        <taxon>Hymenoptera</taxon>
        <taxon>Apocrita</taxon>
        <taxon>Aculeata</taxon>
        <taxon>Vespoidea</taxon>
        <taxon>Vespidae</taxon>
        <taxon>Vespinae</taxon>
        <taxon>Vespula</taxon>
    </lineage>
</organism>
<accession>A0A834JFI2</accession>
<dbReference type="Proteomes" id="UP000617340">
    <property type="component" value="Unassembled WGS sequence"/>
</dbReference>
<name>A0A834JFI2_VESGE</name>
<proteinExistence type="predicted"/>
<dbReference type="EMBL" id="JACSDZ010000014">
    <property type="protein sequence ID" value="KAF7387070.1"/>
    <property type="molecule type" value="Genomic_DNA"/>
</dbReference>
<comment type="caution">
    <text evidence="2">The sequence shown here is derived from an EMBL/GenBank/DDBJ whole genome shotgun (WGS) entry which is preliminary data.</text>
</comment>
<evidence type="ECO:0000313" key="3">
    <source>
        <dbReference type="Proteomes" id="UP000617340"/>
    </source>
</evidence>
<gene>
    <name evidence="2" type="ORF">HZH68_012747</name>
</gene>
<feature type="compositionally biased region" description="Polar residues" evidence="1">
    <location>
        <begin position="88"/>
        <end position="100"/>
    </location>
</feature>
<reference evidence="2" key="1">
    <citation type="journal article" date="2020" name="G3 (Bethesda)">
        <title>High-Quality Assemblies for Three Invasive Social Wasps from the &lt;i&gt;Vespula&lt;/i&gt; Genus.</title>
        <authorList>
            <person name="Harrop T.W.R."/>
            <person name="Guhlin J."/>
            <person name="McLaughlin G.M."/>
            <person name="Permina E."/>
            <person name="Stockwell P."/>
            <person name="Gilligan J."/>
            <person name="Le Lec M.F."/>
            <person name="Gruber M.A.M."/>
            <person name="Quinn O."/>
            <person name="Lovegrove M."/>
            <person name="Duncan E.J."/>
            <person name="Remnant E.J."/>
            <person name="Van Eeckhoven J."/>
            <person name="Graham B."/>
            <person name="Knapp R.A."/>
            <person name="Langford K.W."/>
            <person name="Kronenberg Z."/>
            <person name="Press M.O."/>
            <person name="Eacker S.M."/>
            <person name="Wilson-Rankin E.E."/>
            <person name="Purcell J."/>
            <person name="Lester P.J."/>
            <person name="Dearden P.K."/>
        </authorList>
    </citation>
    <scope>NUCLEOTIDE SEQUENCE</scope>
    <source>
        <strain evidence="2">Linc-1</strain>
    </source>
</reference>
<dbReference type="AlphaFoldDB" id="A0A834JFI2"/>
<keyword evidence="3" id="KW-1185">Reference proteome</keyword>
<evidence type="ECO:0000256" key="1">
    <source>
        <dbReference type="SAM" id="MobiDB-lite"/>
    </source>
</evidence>